<comment type="caution">
    <text evidence="1">The sequence shown here is derived from an EMBL/GenBank/DDBJ whole genome shotgun (WGS) entry which is preliminary data.</text>
</comment>
<organism evidence="1 2">
    <name type="scientific">Riccia fluitans</name>
    <dbReference type="NCBI Taxonomy" id="41844"/>
    <lineage>
        <taxon>Eukaryota</taxon>
        <taxon>Viridiplantae</taxon>
        <taxon>Streptophyta</taxon>
        <taxon>Embryophyta</taxon>
        <taxon>Marchantiophyta</taxon>
        <taxon>Marchantiopsida</taxon>
        <taxon>Marchantiidae</taxon>
        <taxon>Marchantiales</taxon>
        <taxon>Ricciaceae</taxon>
        <taxon>Riccia</taxon>
    </lineage>
</organism>
<gene>
    <name evidence="1" type="ORF">R1flu_002188</name>
</gene>
<evidence type="ECO:0000313" key="1">
    <source>
        <dbReference type="EMBL" id="KAL2621983.1"/>
    </source>
</evidence>
<sequence>MSFGPRAAAGLQIRVVEKVPLVLRPVLIRPVPSPDLSSRGVGPSGWTYGTVLGSTVRKPGFSVSADALNECSMNQRSSPLPIEATEASFSLFLPPLLAQQNLAQPHIESLWLQTF</sequence>
<keyword evidence="2" id="KW-1185">Reference proteome</keyword>
<accession>A0ABD1Y5E0</accession>
<evidence type="ECO:0000313" key="2">
    <source>
        <dbReference type="Proteomes" id="UP001605036"/>
    </source>
</evidence>
<protein>
    <submittedName>
        <fullName evidence="1">Uncharacterized protein</fullName>
    </submittedName>
</protein>
<name>A0ABD1Y5E0_9MARC</name>
<dbReference type="EMBL" id="JBHFFA010000006">
    <property type="protein sequence ID" value="KAL2621983.1"/>
    <property type="molecule type" value="Genomic_DNA"/>
</dbReference>
<reference evidence="1 2" key="1">
    <citation type="submission" date="2024-09" db="EMBL/GenBank/DDBJ databases">
        <title>Chromosome-scale assembly of Riccia fluitans.</title>
        <authorList>
            <person name="Paukszto L."/>
            <person name="Sawicki J."/>
            <person name="Karawczyk K."/>
            <person name="Piernik-Szablinska J."/>
            <person name="Szczecinska M."/>
            <person name="Mazdziarz M."/>
        </authorList>
    </citation>
    <scope>NUCLEOTIDE SEQUENCE [LARGE SCALE GENOMIC DNA]</scope>
    <source>
        <strain evidence="1">Rf_01</strain>
        <tissue evidence="1">Aerial parts of the thallus</tissue>
    </source>
</reference>
<proteinExistence type="predicted"/>
<dbReference type="Proteomes" id="UP001605036">
    <property type="component" value="Unassembled WGS sequence"/>
</dbReference>
<dbReference type="AlphaFoldDB" id="A0ABD1Y5E0"/>